<reference evidence="1 2" key="1">
    <citation type="submission" date="2018-06" db="EMBL/GenBank/DDBJ databases">
        <authorList>
            <consortium name="Pathogen Informatics"/>
            <person name="Doyle S."/>
        </authorList>
    </citation>
    <scope>NUCLEOTIDE SEQUENCE [LARGE SCALE GENOMIC DNA]</scope>
    <source>
        <strain evidence="1 2">NCTC13102</strain>
    </source>
</reference>
<dbReference type="AlphaFoldDB" id="A0A2X3BQB7"/>
<evidence type="ECO:0000313" key="1">
    <source>
        <dbReference type="EMBL" id="SQB98335.1"/>
    </source>
</evidence>
<organism evidence="1 2">
    <name type="scientific">Helicobacter fennelliae</name>
    <dbReference type="NCBI Taxonomy" id="215"/>
    <lineage>
        <taxon>Bacteria</taxon>
        <taxon>Pseudomonadati</taxon>
        <taxon>Campylobacterota</taxon>
        <taxon>Epsilonproteobacteria</taxon>
        <taxon>Campylobacterales</taxon>
        <taxon>Helicobacteraceae</taxon>
        <taxon>Helicobacter</taxon>
    </lineage>
</organism>
<dbReference type="EC" id="3.6.1.-" evidence="1"/>
<accession>A0A2X3BQB7</accession>
<sequence>MNFTEKIKKSLFNFLFDSLPNQYSICEENNILGLFDESYVLTKTENFVGGITLKGINYNAITENDTLDLMLSRINASML</sequence>
<name>A0A2X3BQB7_9HELI</name>
<keyword evidence="1" id="KW-0378">Hydrolase</keyword>
<gene>
    <name evidence="1" type="primary">virB4_1</name>
    <name evidence="1" type="ORF">NCTC13102_00792</name>
</gene>
<proteinExistence type="predicted"/>
<protein>
    <submittedName>
        <fullName evidence="1">ATPase</fullName>
        <ecNumber evidence="1">3.6.1.-</ecNumber>
    </submittedName>
</protein>
<dbReference type="EMBL" id="UAWL01000006">
    <property type="protein sequence ID" value="SQB98335.1"/>
    <property type="molecule type" value="Genomic_DNA"/>
</dbReference>
<dbReference type="Proteomes" id="UP000250166">
    <property type="component" value="Unassembled WGS sequence"/>
</dbReference>
<evidence type="ECO:0000313" key="2">
    <source>
        <dbReference type="Proteomes" id="UP000250166"/>
    </source>
</evidence>
<dbReference type="GO" id="GO:0016787">
    <property type="term" value="F:hydrolase activity"/>
    <property type="evidence" value="ECO:0007669"/>
    <property type="project" value="UniProtKB-KW"/>
</dbReference>